<accession>A0A1H8DL66</accession>
<keyword evidence="3" id="KW-1185">Reference proteome</keyword>
<dbReference type="SUPFAM" id="SSF52821">
    <property type="entry name" value="Rhodanese/Cell cycle control phosphatase"/>
    <property type="match status" value="1"/>
</dbReference>
<dbReference type="PANTHER" id="PTHR43031">
    <property type="entry name" value="FAD-DEPENDENT OXIDOREDUCTASE"/>
    <property type="match status" value="1"/>
</dbReference>
<dbReference type="PROSITE" id="PS50206">
    <property type="entry name" value="RHODANESE_3"/>
    <property type="match status" value="1"/>
</dbReference>
<dbReference type="InterPro" id="IPR001763">
    <property type="entry name" value="Rhodanese-like_dom"/>
</dbReference>
<name>A0A1H8DL66_9BACL</name>
<feature type="domain" description="Rhodanese" evidence="1">
    <location>
        <begin position="19"/>
        <end position="106"/>
    </location>
</feature>
<dbReference type="PANTHER" id="PTHR43031:SF1">
    <property type="entry name" value="PYRIDINE NUCLEOTIDE-DISULPHIDE OXIDOREDUCTASE"/>
    <property type="match status" value="1"/>
</dbReference>
<sequence length="107" mass="12587">MGKYQDIEAREFSLAPEDERNRYVLVDVRTDEEYRDGHIPNALHIPHDQMETRYQELERFKEQKILLICRSGRRSVMAAHVLADAGFQHLYNLKGGMLEWTGPVEKE</sequence>
<dbReference type="InterPro" id="IPR050229">
    <property type="entry name" value="GlpE_sulfurtransferase"/>
</dbReference>
<dbReference type="RefSeq" id="WP_089967013.1">
    <property type="nucleotide sequence ID" value="NZ_FOCQ01000005.1"/>
</dbReference>
<organism evidence="2 3">
    <name type="scientific">Lihuaxuella thermophila</name>
    <dbReference type="NCBI Taxonomy" id="1173111"/>
    <lineage>
        <taxon>Bacteria</taxon>
        <taxon>Bacillati</taxon>
        <taxon>Bacillota</taxon>
        <taxon>Bacilli</taxon>
        <taxon>Bacillales</taxon>
        <taxon>Thermoactinomycetaceae</taxon>
        <taxon>Lihuaxuella</taxon>
    </lineage>
</organism>
<protein>
    <submittedName>
        <fullName evidence="2">Rhodanese-related sulfurtransferase</fullName>
    </submittedName>
</protein>
<gene>
    <name evidence="2" type="ORF">SAMN05444955_105243</name>
</gene>
<reference evidence="2 3" key="1">
    <citation type="submission" date="2016-10" db="EMBL/GenBank/DDBJ databases">
        <authorList>
            <person name="de Groot N.N."/>
        </authorList>
    </citation>
    <scope>NUCLEOTIDE SEQUENCE [LARGE SCALE GENOMIC DNA]</scope>
    <source>
        <strain evidence="2 3">DSM 46701</strain>
    </source>
</reference>
<evidence type="ECO:0000313" key="3">
    <source>
        <dbReference type="Proteomes" id="UP000199695"/>
    </source>
</evidence>
<dbReference type="SMART" id="SM00450">
    <property type="entry name" value="RHOD"/>
    <property type="match status" value="1"/>
</dbReference>
<evidence type="ECO:0000259" key="1">
    <source>
        <dbReference type="PROSITE" id="PS50206"/>
    </source>
</evidence>
<dbReference type="AlphaFoldDB" id="A0A1H8DL66"/>
<dbReference type="OrthoDB" id="9800872at2"/>
<dbReference type="GO" id="GO:0016740">
    <property type="term" value="F:transferase activity"/>
    <property type="evidence" value="ECO:0007669"/>
    <property type="project" value="UniProtKB-KW"/>
</dbReference>
<proteinExistence type="predicted"/>
<dbReference type="Pfam" id="PF00581">
    <property type="entry name" value="Rhodanese"/>
    <property type="match status" value="1"/>
</dbReference>
<dbReference type="InterPro" id="IPR036873">
    <property type="entry name" value="Rhodanese-like_dom_sf"/>
</dbReference>
<dbReference type="Proteomes" id="UP000199695">
    <property type="component" value="Unassembled WGS sequence"/>
</dbReference>
<dbReference type="STRING" id="1173111.SAMN05444955_105243"/>
<evidence type="ECO:0000313" key="2">
    <source>
        <dbReference type="EMBL" id="SEN08010.1"/>
    </source>
</evidence>
<dbReference type="Gene3D" id="3.40.250.10">
    <property type="entry name" value="Rhodanese-like domain"/>
    <property type="match status" value="1"/>
</dbReference>
<dbReference type="EMBL" id="FOCQ01000005">
    <property type="protein sequence ID" value="SEN08010.1"/>
    <property type="molecule type" value="Genomic_DNA"/>
</dbReference>
<keyword evidence="2" id="KW-0808">Transferase</keyword>
<dbReference type="CDD" id="cd00158">
    <property type="entry name" value="RHOD"/>
    <property type="match status" value="1"/>
</dbReference>